<evidence type="ECO:0000313" key="4">
    <source>
        <dbReference type="EMBL" id="MBC5769739.1"/>
    </source>
</evidence>
<proteinExistence type="predicted"/>
<reference evidence="4" key="1">
    <citation type="submission" date="2020-08" db="EMBL/GenBank/DDBJ databases">
        <title>Genome public.</title>
        <authorList>
            <person name="Liu C."/>
            <person name="Sun Q."/>
        </authorList>
    </citation>
    <scope>NUCLEOTIDE SEQUENCE</scope>
    <source>
        <strain evidence="4">BX15</strain>
    </source>
</reference>
<dbReference type="CDD" id="cd24085">
    <property type="entry name" value="ASKHA_NBD_PanK-II_bac"/>
    <property type="match status" value="1"/>
</dbReference>
<dbReference type="Gene3D" id="3.30.420.40">
    <property type="match status" value="1"/>
</dbReference>
<keyword evidence="3" id="KW-0173">Coenzyme A biosynthesis</keyword>
<keyword evidence="4" id="KW-0418">Kinase</keyword>
<keyword evidence="5" id="KW-1185">Reference proteome</keyword>
<dbReference type="GO" id="GO:0005829">
    <property type="term" value="C:cytosol"/>
    <property type="evidence" value="ECO:0007669"/>
    <property type="project" value="TreeGrafter"/>
</dbReference>
<dbReference type="GO" id="GO:0004594">
    <property type="term" value="F:pantothenate kinase activity"/>
    <property type="evidence" value="ECO:0007669"/>
    <property type="project" value="TreeGrafter"/>
</dbReference>
<evidence type="ECO:0000256" key="2">
    <source>
        <dbReference type="ARBA" id="ARBA00022840"/>
    </source>
</evidence>
<accession>A0A923MIA1</accession>
<dbReference type="RefSeq" id="WP_187014081.1">
    <property type="nucleotide sequence ID" value="NZ_JACOQI010000003.1"/>
</dbReference>
<dbReference type="SUPFAM" id="SSF53067">
    <property type="entry name" value="Actin-like ATPase domain"/>
    <property type="match status" value="2"/>
</dbReference>
<protein>
    <submittedName>
        <fullName evidence="4">Pantothenate kinase</fullName>
    </submittedName>
</protein>
<sequence>MEVILGIDIGGSTTKIVGLRTDGSVVSMLRVRAEDQVTSLYGALGNYLTSNGLSLGDVRRVVLTGVGASYVDGDVFGLPTCRVDEFQASGTGALALSGQTSGVVVTMGTGTAFLWAEAGKEVRHLCGSGIGGGTLGGLCHKLVGMERFYQIKKLAAQGDLSHVDLTISDIARDPASTLDPNMTAANFGDLSEDATPADLAAGAVNLVLQAIGTMTVLACQSCHTDTVIVTGSMTTLDQAEPNFAAFEKLYGIHYVIPESATFATAIGAGLCSLRQKSVK</sequence>
<keyword evidence="2" id="KW-0067">ATP-binding</keyword>
<dbReference type="PANTHER" id="PTHR12280">
    <property type="entry name" value="PANTOTHENATE KINASE"/>
    <property type="match status" value="1"/>
</dbReference>
<evidence type="ECO:0000256" key="1">
    <source>
        <dbReference type="ARBA" id="ARBA00022741"/>
    </source>
</evidence>
<comment type="caution">
    <text evidence="4">The sequence shown here is derived from an EMBL/GenBank/DDBJ whole genome shotgun (WGS) entry which is preliminary data.</text>
</comment>
<dbReference type="EMBL" id="JACOQI010000003">
    <property type="protein sequence ID" value="MBC5769739.1"/>
    <property type="molecule type" value="Genomic_DNA"/>
</dbReference>
<dbReference type="Pfam" id="PF03630">
    <property type="entry name" value="Fumble"/>
    <property type="match status" value="1"/>
</dbReference>
<dbReference type="AlphaFoldDB" id="A0A923MIA1"/>
<dbReference type="Proteomes" id="UP000620327">
    <property type="component" value="Unassembled WGS sequence"/>
</dbReference>
<evidence type="ECO:0000313" key="5">
    <source>
        <dbReference type="Proteomes" id="UP000620327"/>
    </source>
</evidence>
<evidence type="ECO:0000256" key="3">
    <source>
        <dbReference type="ARBA" id="ARBA00022993"/>
    </source>
</evidence>
<dbReference type="PANTHER" id="PTHR12280:SF20">
    <property type="entry name" value="4'-PHOSPHOPANTETHEINE PHOSPHATASE"/>
    <property type="match status" value="1"/>
</dbReference>
<dbReference type="GO" id="GO:0015937">
    <property type="term" value="P:coenzyme A biosynthetic process"/>
    <property type="evidence" value="ECO:0007669"/>
    <property type="project" value="UniProtKB-KW"/>
</dbReference>
<dbReference type="GO" id="GO:0005524">
    <property type="term" value="F:ATP binding"/>
    <property type="evidence" value="ECO:0007669"/>
    <property type="project" value="UniProtKB-KW"/>
</dbReference>
<dbReference type="InterPro" id="IPR043129">
    <property type="entry name" value="ATPase_NBD"/>
</dbReference>
<dbReference type="InterPro" id="IPR004567">
    <property type="entry name" value="Type_II_PanK"/>
</dbReference>
<gene>
    <name evidence="4" type="ORF">H8Z83_05290</name>
</gene>
<keyword evidence="4" id="KW-0808">Transferase</keyword>
<organism evidence="4 5">
    <name type="scientific">Dysosmobacter segnis</name>
    <dbReference type="NCBI Taxonomy" id="2763042"/>
    <lineage>
        <taxon>Bacteria</taxon>
        <taxon>Bacillati</taxon>
        <taxon>Bacillota</taxon>
        <taxon>Clostridia</taxon>
        <taxon>Eubacteriales</taxon>
        <taxon>Oscillospiraceae</taxon>
        <taxon>Dysosmobacter</taxon>
    </lineage>
</organism>
<keyword evidence="1" id="KW-0547">Nucleotide-binding</keyword>
<name>A0A923MIA1_9FIRM</name>